<protein>
    <submittedName>
        <fullName evidence="4">Aminotransferase class-III</fullName>
    </submittedName>
</protein>
<gene>
    <name evidence="4" type="ordered locus">Cwoe_1467</name>
</gene>
<dbReference type="PANTHER" id="PTHR43713">
    <property type="entry name" value="GLUTAMATE-1-SEMIALDEHYDE 2,1-AMINOMUTASE"/>
    <property type="match status" value="1"/>
</dbReference>
<dbReference type="CDD" id="cd00610">
    <property type="entry name" value="OAT_like"/>
    <property type="match status" value="1"/>
</dbReference>
<dbReference type="eggNOG" id="COG0001">
    <property type="taxonomic scope" value="Bacteria"/>
</dbReference>
<dbReference type="PANTHER" id="PTHR43713:SF3">
    <property type="entry name" value="GLUTAMATE-1-SEMIALDEHYDE 2,1-AMINOMUTASE 1, CHLOROPLASTIC-RELATED"/>
    <property type="match status" value="1"/>
</dbReference>
<dbReference type="Gene3D" id="3.90.1150.10">
    <property type="entry name" value="Aspartate Aminotransferase, domain 1"/>
    <property type="match status" value="1"/>
</dbReference>
<evidence type="ECO:0000256" key="1">
    <source>
        <dbReference type="ARBA" id="ARBA00001933"/>
    </source>
</evidence>
<dbReference type="Pfam" id="PF00202">
    <property type="entry name" value="Aminotran_3"/>
    <property type="match status" value="1"/>
</dbReference>
<dbReference type="KEGG" id="cwo:Cwoe_1467"/>
<keyword evidence="4" id="KW-0032">Aminotransferase</keyword>
<reference evidence="5" key="2">
    <citation type="submission" date="2010-01" db="EMBL/GenBank/DDBJ databases">
        <title>The complete genome of Conexibacter woesei DSM 14684.</title>
        <authorList>
            <consortium name="US DOE Joint Genome Institute (JGI-PGF)"/>
            <person name="Lucas S."/>
            <person name="Copeland A."/>
            <person name="Lapidus A."/>
            <person name="Glavina del Rio T."/>
            <person name="Dalin E."/>
            <person name="Tice H."/>
            <person name="Bruce D."/>
            <person name="Goodwin L."/>
            <person name="Pitluck S."/>
            <person name="Kyrpides N."/>
            <person name="Mavromatis K."/>
            <person name="Ivanova N."/>
            <person name="Mikhailova N."/>
            <person name="Chertkov O."/>
            <person name="Brettin T."/>
            <person name="Detter J.C."/>
            <person name="Han C."/>
            <person name="Larimer F."/>
            <person name="Land M."/>
            <person name="Hauser L."/>
            <person name="Markowitz V."/>
            <person name="Cheng J.-F."/>
            <person name="Hugenholtz P."/>
            <person name="Woyke T."/>
            <person name="Wu D."/>
            <person name="Pukall R."/>
            <person name="Steenblock K."/>
            <person name="Schneider S."/>
            <person name="Klenk H.-P."/>
            <person name="Eisen J.A."/>
        </authorList>
    </citation>
    <scope>NUCLEOTIDE SEQUENCE [LARGE SCALE GENOMIC DNA]</scope>
    <source>
        <strain evidence="5">DSM 14684 / CIP 108061 / JCM 11494 / NBRC 100937 / ID131577</strain>
    </source>
</reference>
<dbReference type="GO" id="GO:0030170">
    <property type="term" value="F:pyridoxal phosphate binding"/>
    <property type="evidence" value="ECO:0007669"/>
    <property type="project" value="InterPro"/>
</dbReference>
<dbReference type="InterPro" id="IPR015422">
    <property type="entry name" value="PyrdxlP-dep_Trfase_small"/>
</dbReference>
<accession>D3EZ21</accession>
<organism evidence="4 5">
    <name type="scientific">Conexibacter woesei (strain DSM 14684 / CCUG 47730 / CIP 108061 / JCM 11494 / NBRC 100937 / ID131577)</name>
    <dbReference type="NCBI Taxonomy" id="469383"/>
    <lineage>
        <taxon>Bacteria</taxon>
        <taxon>Bacillati</taxon>
        <taxon>Actinomycetota</taxon>
        <taxon>Thermoleophilia</taxon>
        <taxon>Solirubrobacterales</taxon>
        <taxon>Conexibacteraceae</taxon>
        <taxon>Conexibacter</taxon>
    </lineage>
</organism>
<dbReference type="GO" id="GO:0008483">
    <property type="term" value="F:transaminase activity"/>
    <property type="evidence" value="ECO:0007669"/>
    <property type="project" value="UniProtKB-KW"/>
</dbReference>
<keyword evidence="2 3" id="KW-0663">Pyridoxal phosphate</keyword>
<keyword evidence="5" id="KW-1185">Reference proteome</keyword>
<dbReference type="STRING" id="469383.Cwoe_1467"/>
<evidence type="ECO:0000256" key="2">
    <source>
        <dbReference type="ARBA" id="ARBA00022898"/>
    </source>
</evidence>
<dbReference type="SUPFAM" id="SSF53383">
    <property type="entry name" value="PLP-dependent transferases"/>
    <property type="match status" value="1"/>
</dbReference>
<dbReference type="InterPro" id="IPR005814">
    <property type="entry name" value="Aminotrans_3"/>
</dbReference>
<reference evidence="4 5" key="1">
    <citation type="journal article" date="2010" name="Stand. Genomic Sci.">
        <title>Complete genome sequence of Conexibacter woesei type strain (ID131577).</title>
        <authorList>
            <person name="Pukall R."/>
            <person name="Lapidus A."/>
            <person name="Glavina Del Rio T."/>
            <person name="Copeland A."/>
            <person name="Tice H."/>
            <person name="Cheng J.-F."/>
            <person name="Lucas S."/>
            <person name="Chen F."/>
            <person name="Nolan M."/>
            <person name="Bruce D."/>
            <person name="Goodwin L."/>
            <person name="Pitluck S."/>
            <person name="Mavromatis K."/>
            <person name="Ivanova N."/>
            <person name="Ovchinnikova G."/>
            <person name="Pati A."/>
            <person name="Chen A."/>
            <person name="Palaniappan K."/>
            <person name="Land M."/>
            <person name="Hauser L."/>
            <person name="Chang Y.-J."/>
            <person name="Jeffries C.D."/>
            <person name="Chain P."/>
            <person name="Meincke L."/>
            <person name="Sims D."/>
            <person name="Brettin T."/>
            <person name="Detter J.C."/>
            <person name="Rohde M."/>
            <person name="Goeker M."/>
            <person name="Bristow J."/>
            <person name="Eisen J.A."/>
            <person name="Markowitz V."/>
            <person name="Kyrpides N.C."/>
            <person name="Klenk H.-P."/>
            <person name="Hugenholtz P."/>
        </authorList>
    </citation>
    <scope>NUCLEOTIDE SEQUENCE [LARGE SCALE GENOMIC DNA]</scope>
    <source>
        <strain evidence="5">DSM 14684 / CIP 108061 / JCM 11494 / NBRC 100937 / ID131577</strain>
    </source>
</reference>
<dbReference type="OrthoDB" id="9801052at2"/>
<dbReference type="InterPro" id="IPR015424">
    <property type="entry name" value="PyrdxlP-dep_Trfase"/>
</dbReference>
<dbReference type="RefSeq" id="WP_012932946.1">
    <property type="nucleotide sequence ID" value="NC_013739.1"/>
</dbReference>
<comment type="cofactor">
    <cofactor evidence="1">
        <name>pyridoxal 5'-phosphate</name>
        <dbReference type="ChEBI" id="CHEBI:597326"/>
    </cofactor>
</comment>
<evidence type="ECO:0000313" key="4">
    <source>
        <dbReference type="EMBL" id="ADB49895.1"/>
    </source>
</evidence>
<proteinExistence type="inferred from homology"/>
<evidence type="ECO:0000313" key="5">
    <source>
        <dbReference type="Proteomes" id="UP000008229"/>
    </source>
</evidence>
<sequence>MIDLPDLSAREWTERAERVIPGGVNSGRRRIDPPLVAQRGEGAYLVEVDGTRVIDFYGGAGTAILGHNPLAVSRAVTRALTEGPILSGAGVTPREVQLAETITRFVPSVEQVLFCNSGSEATAMALRLARAVTGRQCIVKVSGHYHGNHDAVLFNTGAPRNPDGTPTPESCGLLDAHASTTLVSDFNDLGHLETLLATRGDEIAAVIMEPIAHNGGPTLLPDSGYLAAVRSLCTRYGALLIFDEVVTLFRHAMGGVQGIFGVAPDLTTAGKALANGLPIGMVGGRSELMARWTTSSGGDTMYGGTYNGNSASVAAALATLGVLASGEEHARITGLGEAMRDGLTEIAAEEGVAATATGFRSVFTLWFGGGPFRSRTDALRGDEHLFRAYRQELRARGVFEKPDRDGARSVISAAHTRHDIDFALEMAREALRAAKESRV</sequence>
<dbReference type="Proteomes" id="UP000008229">
    <property type="component" value="Chromosome"/>
</dbReference>
<name>D3EZ21_CONWI</name>
<dbReference type="EMBL" id="CP001854">
    <property type="protein sequence ID" value="ADB49895.1"/>
    <property type="molecule type" value="Genomic_DNA"/>
</dbReference>
<evidence type="ECO:0000256" key="3">
    <source>
        <dbReference type="RuleBase" id="RU003560"/>
    </source>
</evidence>
<dbReference type="AlphaFoldDB" id="D3EZ21"/>
<keyword evidence="4" id="KW-0808">Transferase</keyword>
<dbReference type="HOGENOM" id="CLU_016922_1_5_11"/>
<dbReference type="InterPro" id="IPR015421">
    <property type="entry name" value="PyrdxlP-dep_Trfase_major"/>
</dbReference>
<dbReference type="Gene3D" id="3.40.640.10">
    <property type="entry name" value="Type I PLP-dependent aspartate aminotransferase-like (Major domain)"/>
    <property type="match status" value="1"/>
</dbReference>
<comment type="similarity">
    <text evidence="3">Belongs to the class-III pyridoxal-phosphate-dependent aminotransferase family.</text>
</comment>